<keyword evidence="4 7" id="KW-0378">Hydrolase</keyword>
<dbReference type="GO" id="GO:0005829">
    <property type="term" value="C:cytosol"/>
    <property type="evidence" value="ECO:0007669"/>
    <property type="project" value="TreeGrafter"/>
</dbReference>
<dbReference type="RefSeq" id="WP_046005028.1">
    <property type="nucleotide sequence ID" value="NZ_JXYA01000022.1"/>
</dbReference>
<organism evidence="10 11">
    <name type="scientific">Pseudoalteromonas rubra</name>
    <dbReference type="NCBI Taxonomy" id="43658"/>
    <lineage>
        <taxon>Bacteria</taxon>
        <taxon>Pseudomonadati</taxon>
        <taxon>Pseudomonadota</taxon>
        <taxon>Gammaproteobacteria</taxon>
        <taxon>Alteromonadales</taxon>
        <taxon>Pseudoalteromonadaceae</taxon>
        <taxon>Pseudoalteromonas</taxon>
    </lineage>
</organism>
<evidence type="ECO:0000313" key="10">
    <source>
        <dbReference type="EMBL" id="KJZ09024.1"/>
    </source>
</evidence>
<dbReference type="Gene3D" id="3.40.390.10">
    <property type="entry name" value="Collagenase (Catalytic Domain)"/>
    <property type="match status" value="1"/>
</dbReference>
<dbReference type="OrthoDB" id="9773538at2"/>
<dbReference type="PANTHER" id="PTHR43660">
    <property type="entry name" value="DIPEPTIDYL CARBOXYPEPTIDASE"/>
    <property type="match status" value="1"/>
</dbReference>
<dbReference type="Gene3D" id="1.10.1370.10">
    <property type="entry name" value="Neurolysin, domain 3"/>
    <property type="match status" value="1"/>
</dbReference>
<dbReference type="GO" id="GO:0046872">
    <property type="term" value="F:metal ion binding"/>
    <property type="evidence" value="ECO:0007669"/>
    <property type="project" value="UniProtKB-UniRule"/>
</dbReference>
<keyword evidence="6 7" id="KW-0482">Metalloprotease</keyword>
<proteinExistence type="inferred from homology"/>
<evidence type="ECO:0000313" key="11">
    <source>
        <dbReference type="Proteomes" id="UP000033452"/>
    </source>
</evidence>
<dbReference type="InterPro" id="IPR024079">
    <property type="entry name" value="MetalloPept_cat_dom_sf"/>
</dbReference>
<dbReference type="GO" id="GO:0004222">
    <property type="term" value="F:metalloendopeptidase activity"/>
    <property type="evidence" value="ECO:0007669"/>
    <property type="project" value="InterPro"/>
</dbReference>
<dbReference type="Proteomes" id="UP000033452">
    <property type="component" value="Unassembled WGS sequence"/>
</dbReference>
<evidence type="ECO:0000256" key="5">
    <source>
        <dbReference type="ARBA" id="ARBA00022833"/>
    </source>
</evidence>
<evidence type="ECO:0000256" key="6">
    <source>
        <dbReference type="ARBA" id="ARBA00023049"/>
    </source>
</evidence>
<dbReference type="GO" id="GO:0004180">
    <property type="term" value="F:carboxypeptidase activity"/>
    <property type="evidence" value="ECO:0007669"/>
    <property type="project" value="UniProtKB-KW"/>
</dbReference>
<dbReference type="InterPro" id="IPR001567">
    <property type="entry name" value="Pept_M3A_M3B_dom"/>
</dbReference>
<evidence type="ECO:0000256" key="2">
    <source>
        <dbReference type="ARBA" id="ARBA00022670"/>
    </source>
</evidence>
<dbReference type="Pfam" id="PF01432">
    <property type="entry name" value="Peptidase_M3"/>
    <property type="match status" value="1"/>
</dbReference>
<name>A0A0F4QNY8_9GAMM</name>
<accession>A0A0F4QNY8</accession>
<keyword evidence="11" id="KW-1185">Reference proteome</keyword>
<dbReference type="AlphaFoldDB" id="A0A0F4QNY8"/>
<dbReference type="InterPro" id="IPR024077">
    <property type="entry name" value="Neurolysin/TOP_dom2"/>
</dbReference>
<dbReference type="PANTHER" id="PTHR43660:SF1">
    <property type="entry name" value="DIPEPTIDYL CARBOXYPEPTIDASE"/>
    <property type="match status" value="1"/>
</dbReference>
<dbReference type="FunFam" id="3.40.390.10:FF:000009">
    <property type="entry name" value="Oligopeptidase A"/>
    <property type="match status" value="1"/>
</dbReference>
<comment type="cofactor">
    <cofactor evidence="7">
        <name>Zn(2+)</name>
        <dbReference type="ChEBI" id="CHEBI:29105"/>
    </cofactor>
    <text evidence="7">Binds 1 zinc ion.</text>
</comment>
<evidence type="ECO:0000256" key="4">
    <source>
        <dbReference type="ARBA" id="ARBA00022801"/>
    </source>
</evidence>
<feature type="domain" description="Peptidase M3A/M3B catalytic" evidence="9">
    <location>
        <begin position="265"/>
        <end position="712"/>
    </location>
</feature>
<dbReference type="EMBL" id="JXYA01000022">
    <property type="protein sequence ID" value="KJZ09024.1"/>
    <property type="molecule type" value="Genomic_DNA"/>
</dbReference>
<dbReference type="InterPro" id="IPR034005">
    <property type="entry name" value="M3A_DCP"/>
</dbReference>
<dbReference type="InterPro" id="IPR045090">
    <property type="entry name" value="Pept_M3A_M3B"/>
</dbReference>
<sequence length="717" mass="79679">MKKLLALAVSSALLVTACTGGDRTSGLQKGAASATVTEGNPLLVSSTLQYQSPDFNTISDAHFAPAFEQGMAEQMTEVNAIISQTDPASFSNTIVALERSGELLKRTQAIFFNLSGTDSNPERRALQSELAPKLAGHYDNIYLNKALYERVAQVYGQRNALNLSAEEKRLTEVYYKQFVRAGAKLTDAQQTEIREINAALSSLTTQFSQHLLALSKSNVVLVEDKAKLAGLTDAHIAQLAQAAEQAGHPGQYLIKITNTTRQPILAKLEDRQLREQVWRASAYRGLKGENNNREIVAQLAQLRAKKAALLGYESWAHYGLDEQMAKTPTAVYDMFASMVPALLKNVEAEAQAIKDKIRATGGDFELQAWDWLYYADKVRQDKFDLDESEVKAYFEFNRVLEDGLFFTMERLYGVTFKPRNDIPVYHPDVKAYEVFDADGTSLALFMADYFARDGKRGGAWMSSFVQQSGLDKQRPVVINVMNIEKAPEGQPTLLSYSEATTMFHELGHGLHGMLSQVTYRSLAGTSVSRDFVEFPSTFEEDWAIHPEVIQNYAKHYQTGEAIPQALLSKVIASRSFNMGFDTLEYVAAALLDMEWHALAADAPLQDLVEFEQAALSKHGVNIDYVPPRYKSAYFAHSMGGGYSAGYYAYMWSEILAADAFAYVQSQGGLNRKIGTHYRKNILEVGNSRDLMESYKAFRGAEPTTEALLKRRGLNVAP</sequence>
<keyword evidence="8" id="KW-0732">Signal</keyword>
<feature type="signal peptide" evidence="8">
    <location>
        <begin position="1"/>
        <end position="17"/>
    </location>
</feature>
<dbReference type="CDD" id="cd06456">
    <property type="entry name" value="M3A_DCP"/>
    <property type="match status" value="1"/>
</dbReference>
<keyword evidence="5 7" id="KW-0862">Zinc</keyword>
<dbReference type="GO" id="GO:0006508">
    <property type="term" value="P:proteolysis"/>
    <property type="evidence" value="ECO:0007669"/>
    <property type="project" value="UniProtKB-KW"/>
</dbReference>
<protein>
    <submittedName>
        <fullName evidence="10">Dipeptidyl carboxypeptidase II</fullName>
    </submittedName>
</protein>
<keyword evidence="2 7" id="KW-0645">Protease</keyword>
<evidence type="ECO:0000256" key="3">
    <source>
        <dbReference type="ARBA" id="ARBA00022723"/>
    </source>
</evidence>
<comment type="caution">
    <text evidence="10">The sequence shown here is derived from an EMBL/GenBank/DDBJ whole genome shotgun (WGS) entry which is preliminary data.</text>
</comment>
<evidence type="ECO:0000256" key="7">
    <source>
        <dbReference type="RuleBase" id="RU003435"/>
    </source>
</evidence>
<comment type="similarity">
    <text evidence="1 7">Belongs to the peptidase M3 family.</text>
</comment>
<feature type="chain" id="PRO_5002475775" evidence="8">
    <location>
        <begin position="18"/>
        <end position="717"/>
    </location>
</feature>
<keyword evidence="10" id="KW-0121">Carboxypeptidase</keyword>
<gene>
    <name evidence="10" type="ORF">TW77_11010</name>
</gene>
<dbReference type="SUPFAM" id="SSF55486">
    <property type="entry name" value="Metalloproteases ('zincins'), catalytic domain"/>
    <property type="match status" value="1"/>
</dbReference>
<dbReference type="PROSITE" id="PS51257">
    <property type="entry name" value="PROKAR_LIPOPROTEIN"/>
    <property type="match status" value="1"/>
</dbReference>
<dbReference type="PATRIC" id="fig|43658.5.peg.2329"/>
<evidence type="ECO:0000256" key="8">
    <source>
        <dbReference type="SAM" id="SignalP"/>
    </source>
</evidence>
<evidence type="ECO:0000256" key="1">
    <source>
        <dbReference type="ARBA" id="ARBA00006040"/>
    </source>
</evidence>
<reference evidence="10 11" key="1">
    <citation type="journal article" date="2015" name="BMC Genomics">
        <title>Genome mining reveals unlocked bioactive potential of marine Gram-negative bacteria.</title>
        <authorList>
            <person name="Machado H."/>
            <person name="Sonnenschein E.C."/>
            <person name="Melchiorsen J."/>
            <person name="Gram L."/>
        </authorList>
    </citation>
    <scope>NUCLEOTIDE SEQUENCE [LARGE SCALE GENOMIC DNA]</scope>
    <source>
        <strain evidence="10 11">S2471</strain>
    </source>
</reference>
<keyword evidence="3 7" id="KW-0479">Metal-binding</keyword>
<evidence type="ECO:0000259" key="9">
    <source>
        <dbReference type="Pfam" id="PF01432"/>
    </source>
</evidence>